<dbReference type="Pfam" id="PF07589">
    <property type="entry name" value="PEP-CTERM"/>
    <property type="match status" value="1"/>
</dbReference>
<feature type="domain" description="Ice-binding protein C-terminal" evidence="2">
    <location>
        <begin position="197"/>
        <end position="220"/>
    </location>
</feature>
<feature type="chain" id="PRO_5023017676" evidence="1">
    <location>
        <begin position="22"/>
        <end position="224"/>
    </location>
</feature>
<accession>A0A5B1CRI4</accession>
<comment type="caution">
    <text evidence="3">The sequence shown here is derived from an EMBL/GenBank/DDBJ whole genome shotgun (WGS) entry which is preliminary data.</text>
</comment>
<evidence type="ECO:0000313" key="3">
    <source>
        <dbReference type="EMBL" id="KAA1261864.1"/>
    </source>
</evidence>
<evidence type="ECO:0000313" key="4">
    <source>
        <dbReference type="Proteomes" id="UP000322699"/>
    </source>
</evidence>
<feature type="signal peptide" evidence="1">
    <location>
        <begin position="1"/>
        <end position="21"/>
    </location>
</feature>
<dbReference type="AlphaFoldDB" id="A0A5B1CRI4"/>
<name>A0A5B1CRI4_9BACT</name>
<sequence precursor="true">MIRFFLAFTLGVLVFASSSEAGIILGNTFDGSTTGDEFYSTGQVIDPNVTSPGVVRPGYIRNGGFDALVAAEIRTFTTAPDVLDFTRFFGFTITPIGGSTINFSDFTYTGFETLAAGATEGASKFALRSDIIGFGGGGDIGVADLDGETIDLSGAAYQNITSPVEFRLYIQAEDGADTSPNSTYSLDSFAFNGTVVAIPEPSSFALFAFGGVAVVARRRRRSIA</sequence>
<evidence type="ECO:0000259" key="2">
    <source>
        <dbReference type="Pfam" id="PF07589"/>
    </source>
</evidence>
<dbReference type="RefSeq" id="WP_068266519.1">
    <property type="nucleotide sequence ID" value="NZ_LWSK01000123.1"/>
</dbReference>
<dbReference type="InterPro" id="IPR013424">
    <property type="entry name" value="Ice-binding_C"/>
</dbReference>
<proteinExistence type="predicted"/>
<protein>
    <submittedName>
        <fullName evidence="3">PEP-CTERM motif protein</fullName>
    </submittedName>
</protein>
<gene>
    <name evidence="3" type="ORF">LF1_44250</name>
</gene>
<dbReference type="NCBIfam" id="TIGR02595">
    <property type="entry name" value="PEP_CTERM"/>
    <property type="match status" value="1"/>
</dbReference>
<reference evidence="3 4" key="1">
    <citation type="submission" date="2019-08" db="EMBL/GenBank/DDBJ databases">
        <title>Deep-cultivation of Planctomycetes and their phenomic and genomic characterization uncovers novel biology.</title>
        <authorList>
            <person name="Wiegand S."/>
            <person name="Jogler M."/>
            <person name="Boedeker C."/>
            <person name="Pinto D."/>
            <person name="Vollmers J."/>
            <person name="Rivas-Marin E."/>
            <person name="Kohn T."/>
            <person name="Peeters S.H."/>
            <person name="Heuer A."/>
            <person name="Rast P."/>
            <person name="Oberbeckmann S."/>
            <person name="Bunk B."/>
            <person name="Jeske O."/>
            <person name="Meyerdierks A."/>
            <person name="Storesund J.E."/>
            <person name="Kallscheuer N."/>
            <person name="Luecker S."/>
            <person name="Lage O.M."/>
            <person name="Pohl T."/>
            <person name="Merkel B.J."/>
            <person name="Hornburger P."/>
            <person name="Mueller R.-W."/>
            <person name="Bruemmer F."/>
            <person name="Labrenz M."/>
            <person name="Spormann A.M."/>
            <person name="Op Den Camp H."/>
            <person name="Overmann J."/>
            <person name="Amann R."/>
            <person name="Jetten M.S.M."/>
            <person name="Mascher T."/>
            <person name="Medema M.H."/>
            <person name="Devos D.P."/>
            <person name="Kaster A.-K."/>
            <person name="Ovreas L."/>
            <person name="Rohde M."/>
            <person name="Galperin M.Y."/>
            <person name="Jogler C."/>
        </authorList>
    </citation>
    <scope>NUCLEOTIDE SEQUENCE [LARGE SCALE GENOMIC DNA]</scope>
    <source>
        <strain evidence="3 4">LF1</strain>
    </source>
</reference>
<dbReference type="Proteomes" id="UP000322699">
    <property type="component" value="Unassembled WGS sequence"/>
</dbReference>
<keyword evidence="4" id="KW-1185">Reference proteome</keyword>
<dbReference type="EMBL" id="VRLW01000001">
    <property type="protein sequence ID" value="KAA1261864.1"/>
    <property type="molecule type" value="Genomic_DNA"/>
</dbReference>
<organism evidence="3 4">
    <name type="scientific">Rubripirellula obstinata</name>
    <dbReference type="NCBI Taxonomy" id="406547"/>
    <lineage>
        <taxon>Bacteria</taxon>
        <taxon>Pseudomonadati</taxon>
        <taxon>Planctomycetota</taxon>
        <taxon>Planctomycetia</taxon>
        <taxon>Pirellulales</taxon>
        <taxon>Pirellulaceae</taxon>
        <taxon>Rubripirellula</taxon>
    </lineage>
</organism>
<keyword evidence="1" id="KW-0732">Signal</keyword>
<evidence type="ECO:0000256" key="1">
    <source>
        <dbReference type="SAM" id="SignalP"/>
    </source>
</evidence>